<evidence type="ECO:0000313" key="4">
    <source>
        <dbReference type="Proteomes" id="UP000230304"/>
    </source>
</evidence>
<protein>
    <recommendedName>
        <fullName evidence="2">Capsule synthesis protein CapA domain-containing protein</fullName>
    </recommendedName>
</protein>
<dbReference type="InterPro" id="IPR052169">
    <property type="entry name" value="CW_Biosynth-Accessory"/>
</dbReference>
<dbReference type="Gene3D" id="3.60.21.10">
    <property type="match status" value="1"/>
</dbReference>
<reference evidence="4" key="1">
    <citation type="submission" date="2017-09" db="EMBL/GenBank/DDBJ databases">
        <title>Depth-based differentiation of microbial function through sediment-hosted aquifers and enrichment of novel symbionts in the deep terrestrial subsurface.</title>
        <authorList>
            <person name="Probst A.J."/>
            <person name="Ladd B."/>
            <person name="Jarett J.K."/>
            <person name="Geller-Mcgrath D.E."/>
            <person name="Sieber C.M.K."/>
            <person name="Emerson J.B."/>
            <person name="Anantharaman K."/>
            <person name="Thomas B.C."/>
            <person name="Malmstrom R."/>
            <person name="Stieglmeier M."/>
            <person name="Klingl A."/>
            <person name="Woyke T."/>
            <person name="Ryan C.M."/>
            <person name="Banfield J.F."/>
        </authorList>
    </citation>
    <scope>NUCLEOTIDE SEQUENCE [LARGE SCALE GENOMIC DNA]</scope>
</reference>
<dbReference type="InterPro" id="IPR029052">
    <property type="entry name" value="Metallo-depent_PP-like"/>
</dbReference>
<feature type="domain" description="Capsule synthesis protein CapA" evidence="2">
    <location>
        <begin position="35"/>
        <end position="278"/>
    </location>
</feature>
<dbReference type="AlphaFoldDB" id="A0A2M7D8A5"/>
<dbReference type="SMART" id="SM00854">
    <property type="entry name" value="PGA_cap"/>
    <property type="match status" value="1"/>
</dbReference>
<proteinExistence type="inferred from homology"/>
<sequence>MKWIFLIIAAGIVLFAGASFLIKPEFVETTPEPIRIILAGDIMLDRGVEYMIEKYGEGNFEFPFLKIAGEFQKADVVFGNLEGPISDKGEKVGSIYSFRADPRAIEGLKFAGFNVLSLANNHAFDYGRQALEDNLAKLSRSGIDYVGAGFNESEAYSPVIKEINGTKIGFLAYTDLGSPYWKATADASGIAWIDEEQLGLAKSQIEKAKSEVDILIVSLHSGEEYAEAPAQFQVEFSKAAIDAGADLTVGHHPHVVQKPEIYNGKYIFYSLGNFIFDQAFSEETMEGQIVEILIENGKIREIIPINIKINEFFQPEIK</sequence>
<evidence type="ECO:0000256" key="1">
    <source>
        <dbReference type="ARBA" id="ARBA00005662"/>
    </source>
</evidence>
<dbReference type="SUPFAM" id="SSF56300">
    <property type="entry name" value="Metallo-dependent phosphatases"/>
    <property type="match status" value="1"/>
</dbReference>
<dbReference type="InterPro" id="IPR019079">
    <property type="entry name" value="Capsule_synth_CapA"/>
</dbReference>
<accession>A0A2M7D8A5</accession>
<gene>
    <name evidence="3" type="ORF">COS26_00855</name>
</gene>
<dbReference type="EMBL" id="PEUA01000019">
    <property type="protein sequence ID" value="PIV43256.1"/>
    <property type="molecule type" value="Genomic_DNA"/>
</dbReference>
<organism evidence="3 4">
    <name type="scientific">Candidatus Nealsonbacteria bacterium CG02_land_8_20_14_3_00_40_11</name>
    <dbReference type="NCBI Taxonomy" id="1974700"/>
    <lineage>
        <taxon>Bacteria</taxon>
        <taxon>Candidatus Nealsoniibacteriota</taxon>
    </lineage>
</organism>
<comment type="caution">
    <text evidence="3">The sequence shown here is derived from an EMBL/GenBank/DDBJ whole genome shotgun (WGS) entry which is preliminary data.</text>
</comment>
<dbReference type="PANTHER" id="PTHR33393">
    <property type="entry name" value="POLYGLUTAMINE SYNTHESIS ACCESSORY PROTEIN RV0574C-RELATED"/>
    <property type="match status" value="1"/>
</dbReference>
<dbReference type="Pfam" id="PF09587">
    <property type="entry name" value="PGA_cap"/>
    <property type="match status" value="1"/>
</dbReference>
<dbReference type="Proteomes" id="UP000230304">
    <property type="component" value="Unassembled WGS sequence"/>
</dbReference>
<evidence type="ECO:0000259" key="2">
    <source>
        <dbReference type="SMART" id="SM00854"/>
    </source>
</evidence>
<dbReference type="CDD" id="cd07381">
    <property type="entry name" value="MPP_CapA"/>
    <property type="match status" value="1"/>
</dbReference>
<comment type="similarity">
    <text evidence="1">Belongs to the CapA family.</text>
</comment>
<name>A0A2M7D8A5_9BACT</name>
<dbReference type="PANTHER" id="PTHR33393:SF11">
    <property type="entry name" value="POLYGLUTAMINE SYNTHESIS ACCESSORY PROTEIN RV0574C-RELATED"/>
    <property type="match status" value="1"/>
</dbReference>
<evidence type="ECO:0000313" key="3">
    <source>
        <dbReference type="EMBL" id="PIV43256.1"/>
    </source>
</evidence>